<keyword evidence="1" id="KW-0813">Transport</keyword>
<dbReference type="AlphaFoldDB" id="A0A1G5K9S6"/>
<evidence type="ECO:0000259" key="8">
    <source>
        <dbReference type="Pfam" id="PF05896"/>
    </source>
</evidence>
<evidence type="ECO:0000313" key="12">
    <source>
        <dbReference type="Proteomes" id="UP000199569"/>
    </source>
</evidence>
<evidence type="ECO:0000256" key="3">
    <source>
        <dbReference type="ARBA" id="ARBA00023027"/>
    </source>
</evidence>
<proteinExistence type="predicted"/>
<keyword evidence="3" id="KW-0520">NAD</keyword>
<keyword evidence="7" id="KW-0739">Sodium transport</keyword>
<protein>
    <submittedName>
        <fullName evidence="11">Na+-transporting NADH:ubiquinone oxidoreductase subunit A</fullName>
    </submittedName>
</protein>
<keyword evidence="12" id="KW-1185">Reference proteome</keyword>
<evidence type="ECO:0000313" key="11">
    <source>
        <dbReference type="EMBL" id="SCY97403.1"/>
    </source>
</evidence>
<evidence type="ECO:0000256" key="2">
    <source>
        <dbReference type="ARBA" id="ARBA00022967"/>
    </source>
</evidence>
<feature type="domain" description="NqrA second alpha/beta" evidence="10">
    <location>
        <begin position="96"/>
        <end position="234"/>
    </location>
</feature>
<gene>
    <name evidence="11" type="ORF">SAMN02927923_03151</name>
</gene>
<dbReference type="InterPro" id="IPR008703">
    <property type="entry name" value="NqrA"/>
</dbReference>
<dbReference type="PANTHER" id="PTHR37839">
    <property type="entry name" value="NA(+)-TRANSLOCATING NADH-QUINONE REDUCTASE SUBUNIT A"/>
    <property type="match status" value="1"/>
</dbReference>
<keyword evidence="2" id="KW-1278">Translocase</keyword>
<keyword evidence="5" id="KW-0406">Ion transport</keyword>
<evidence type="ECO:0000256" key="6">
    <source>
        <dbReference type="ARBA" id="ARBA00023075"/>
    </source>
</evidence>
<organism evidence="11 12">
    <name type="scientific">Microvirga guangxiensis</name>
    <dbReference type="NCBI Taxonomy" id="549386"/>
    <lineage>
        <taxon>Bacteria</taxon>
        <taxon>Pseudomonadati</taxon>
        <taxon>Pseudomonadota</taxon>
        <taxon>Alphaproteobacteria</taxon>
        <taxon>Hyphomicrobiales</taxon>
        <taxon>Methylobacteriaceae</taxon>
        <taxon>Microvirga</taxon>
    </lineage>
</organism>
<evidence type="ECO:0000259" key="10">
    <source>
        <dbReference type="Pfam" id="PF24836"/>
    </source>
</evidence>
<feature type="domain" description="NqrA N-terminal barrel-sandwich hybrid" evidence="8">
    <location>
        <begin position="20"/>
        <end position="70"/>
    </location>
</feature>
<evidence type="ECO:0000259" key="9">
    <source>
        <dbReference type="Pfam" id="PF11973"/>
    </source>
</evidence>
<name>A0A1G5K9S6_9HYPH</name>
<dbReference type="GO" id="GO:0006814">
    <property type="term" value="P:sodium ion transport"/>
    <property type="evidence" value="ECO:0007669"/>
    <property type="project" value="UniProtKB-KW"/>
</dbReference>
<feature type="domain" description="Na(+)-translocating NADH-quinone reductase subunit A C-terminal" evidence="9">
    <location>
        <begin position="243"/>
        <end position="290"/>
    </location>
</feature>
<reference evidence="11 12" key="1">
    <citation type="submission" date="2016-10" db="EMBL/GenBank/DDBJ databases">
        <authorList>
            <person name="de Groot N.N."/>
        </authorList>
    </citation>
    <scope>NUCLEOTIDE SEQUENCE [LARGE SCALE GENOMIC DNA]</scope>
    <source>
        <strain evidence="11 12">CGMCC 1.7666</strain>
    </source>
</reference>
<dbReference type="Proteomes" id="UP000199569">
    <property type="component" value="Unassembled WGS sequence"/>
</dbReference>
<dbReference type="InterPro" id="IPR056148">
    <property type="entry name" value="NQRA_2nd"/>
</dbReference>
<evidence type="ECO:0000256" key="1">
    <source>
        <dbReference type="ARBA" id="ARBA00022448"/>
    </source>
</evidence>
<dbReference type="Pfam" id="PF11973">
    <property type="entry name" value="NQRA_SLBB"/>
    <property type="match status" value="1"/>
</dbReference>
<evidence type="ECO:0000256" key="7">
    <source>
        <dbReference type="ARBA" id="ARBA00023201"/>
    </source>
</evidence>
<dbReference type="EMBL" id="FMVJ01000009">
    <property type="protein sequence ID" value="SCY97403.1"/>
    <property type="molecule type" value="Genomic_DNA"/>
</dbReference>
<dbReference type="PANTHER" id="PTHR37839:SF1">
    <property type="entry name" value="NA(+)-TRANSLOCATING NADH-QUINONE REDUCTASE SUBUNIT A"/>
    <property type="match status" value="1"/>
</dbReference>
<dbReference type="STRING" id="549386.SAMN02927923_03151"/>
<dbReference type="Pfam" id="PF24836">
    <property type="entry name" value="NQRA_2nd"/>
    <property type="match status" value="1"/>
</dbReference>
<keyword evidence="4" id="KW-0915">Sodium</keyword>
<dbReference type="Pfam" id="PF05896">
    <property type="entry name" value="NQRA_N"/>
    <property type="match status" value="1"/>
</dbReference>
<evidence type="ECO:0000256" key="5">
    <source>
        <dbReference type="ARBA" id="ARBA00023065"/>
    </source>
</evidence>
<accession>A0A1G5K9S6</accession>
<sequence>MITAEAGLNLGSQIDFRAEPLVKAGDHVAQGAPILRDRRRHECIITAPMAGRVAELEMGAGRRLASLVLYAEDRDDRHAYEVGAASDEIACGEGSAALRRLLQEAGLWMRFRSRPFGRVPAPETIPATIFVMAVDTRPLAPDPRVALTGENAEWLQLGLRALARLCNGQIQFCQDRGPDIISPNERVRIRRVGALHPAGLAGFCIHQSFPARPDRQIWDIDAEDVAAIGELLSERRLPATRLVSVAGPGMRETLLVRCQPGADLRDLAYAHMSPGQQAILSGSVLEGQESRWLGYRDRQVTVISRPSGGRPRHWLETALRQASHPKPIIATAAVEQALGGYIPAMALLRALAVGDDEAVAELGGLSLLEEDLALVDYITSAKPRFSELLRASLDRIEANL</sequence>
<evidence type="ECO:0000256" key="4">
    <source>
        <dbReference type="ARBA" id="ARBA00023053"/>
    </source>
</evidence>
<dbReference type="GO" id="GO:0016655">
    <property type="term" value="F:oxidoreductase activity, acting on NAD(P)H, quinone or similar compound as acceptor"/>
    <property type="evidence" value="ECO:0007669"/>
    <property type="project" value="InterPro"/>
</dbReference>
<dbReference type="InterPro" id="IPR022615">
    <property type="entry name" value="NqrA_C_domain"/>
</dbReference>
<keyword evidence="6 11" id="KW-0830">Ubiquinone</keyword>
<dbReference type="InterPro" id="IPR056147">
    <property type="entry name" value="NQRA_N"/>
</dbReference>